<organism evidence="2">
    <name type="scientific">marine metagenome</name>
    <dbReference type="NCBI Taxonomy" id="408172"/>
    <lineage>
        <taxon>unclassified sequences</taxon>
        <taxon>metagenomes</taxon>
        <taxon>ecological metagenomes</taxon>
    </lineage>
</organism>
<reference evidence="2" key="1">
    <citation type="submission" date="2018-05" db="EMBL/GenBank/DDBJ databases">
        <authorList>
            <person name="Lanie J.A."/>
            <person name="Ng W.-L."/>
            <person name="Kazmierczak K.M."/>
            <person name="Andrzejewski T.M."/>
            <person name="Davidsen T.M."/>
            <person name="Wayne K.J."/>
            <person name="Tettelin H."/>
            <person name="Glass J.I."/>
            <person name="Rusch D."/>
            <person name="Podicherti R."/>
            <person name="Tsui H.-C.T."/>
            <person name="Winkler M.E."/>
        </authorList>
    </citation>
    <scope>NUCLEOTIDE SEQUENCE</scope>
</reference>
<gene>
    <name evidence="2" type="ORF">METZ01_LOCUS144442</name>
</gene>
<evidence type="ECO:0000313" key="2">
    <source>
        <dbReference type="EMBL" id="SVA91588.1"/>
    </source>
</evidence>
<proteinExistence type="predicted"/>
<dbReference type="AlphaFoldDB" id="A0A381ZQL5"/>
<name>A0A381ZQL5_9ZZZZ</name>
<protein>
    <submittedName>
        <fullName evidence="2">Uncharacterized protein</fullName>
    </submittedName>
</protein>
<feature type="compositionally biased region" description="Polar residues" evidence="1">
    <location>
        <begin position="1"/>
        <end position="18"/>
    </location>
</feature>
<accession>A0A381ZQL5</accession>
<dbReference type="EMBL" id="UINC01022285">
    <property type="protein sequence ID" value="SVA91588.1"/>
    <property type="molecule type" value="Genomic_DNA"/>
</dbReference>
<feature type="region of interest" description="Disordered" evidence="1">
    <location>
        <begin position="1"/>
        <end position="44"/>
    </location>
</feature>
<evidence type="ECO:0000256" key="1">
    <source>
        <dbReference type="SAM" id="MobiDB-lite"/>
    </source>
</evidence>
<sequence length="44" mass="4784">MSALSPTRSIVRCSTNRPISAKPDKPPLAKAPKATDPIIRDLLR</sequence>